<comment type="caution">
    <text evidence="2">The sequence shown here is derived from an EMBL/GenBank/DDBJ whole genome shotgun (WGS) entry which is preliminary data.</text>
</comment>
<evidence type="ECO:0000313" key="2">
    <source>
        <dbReference type="EMBL" id="PDS26247.1"/>
    </source>
</evidence>
<feature type="transmembrane region" description="Helical" evidence="1">
    <location>
        <begin position="27"/>
        <end position="43"/>
    </location>
</feature>
<name>A0A2H3KY10_9FLAO</name>
<dbReference type="AlphaFoldDB" id="A0A2H3KY10"/>
<protein>
    <submittedName>
        <fullName evidence="2">Uncharacterized protein</fullName>
    </submittedName>
</protein>
<keyword evidence="1" id="KW-0812">Transmembrane</keyword>
<dbReference type="Proteomes" id="UP000220828">
    <property type="component" value="Unassembled WGS sequence"/>
</dbReference>
<keyword evidence="1" id="KW-1133">Transmembrane helix</keyword>
<proteinExistence type="predicted"/>
<gene>
    <name evidence="2" type="ORF">B0A77_02740</name>
</gene>
<keyword evidence="1" id="KW-0472">Membrane</keyword>
<evidence type="ECO:0000313" key="3">
    <source>
        <dbReference type="Proteomes" id="UP000220828"/>
    </source>
</evidence>
<accession>A0A2H3KY10</accession>
<sequence>MVLNKKNVFIIIIIIFKKIKNIIKYKFFKFIINIILQILIFNLKNKIVFLTLIKKKNQI</sequence>
<reference evidence="2 3" key="1">
    <citation type="submission" date="2017-09" db="EMBL/GenBank/DDBJ databases">
        <title>Whole genomes of Flavobacteriaceae.</title>
        <authorList>
            <person name="Stine C."/>
            <person name="Li C."/>
            <person name="Tadesse D."/>
        </authorList>
    </citation>
    <scope>NUCLEOTIDE SEQUENCE [LARGE SCALE GENOMIC DNA]</scope>
    <source>
        <strain evidence="2 3">ATCC 35036</strain>
    </source>
</reference>
<organism evidence="2 3">
    <name type="scientific">Flavobacterium branchiophilum</name>
    <dbReference type="NCBI Taxonomy" id="55197"/>
    <lineage>
        <taxon>Bacteria</taxon>
        <taxon>Pseudomonadati</taxon>
        <taxon>Bacteroidota</taxon>
        <taxon>Flavobacteriia</taxon>
        <taxon>Flavobacteriales</taxon>
        <taxon>Flavobacteriaceae</taxon>
        <taxon>Flavobacterium</taxon>
    </lineage>
</organism>
<evidence type="ECO:0000256" key="1">
    <source>
        <dbReference type="SAM" id="Phobius"/>
    </source>
</evidence>
<dbReference type="EMBL" id="PCMW01000018">
    <property type="protein sequence ID" value="PDS26247.1"/>
    <property type="molecule type" value="Genomic_DNA"/>
</dbReference>